<accession>A0A1J3JWY7</accession>
<gene>
    <name evidence="1" type="ORF">MP_TR7885_c30_g1_i1_g.23320</name>
</gene>
<dbReference type="EMBL" id="GEVM01008943">
    <property type="protein sequence ID" value="JAU96995.1"/>
    <property type="molecule type" value="Transcribed_RNA"/>
</dbReference>
<reference evidence="1" key="1">
    <citation type="submission" date="2016-07" db="EMBL/GenBank/DDBJ databases">
        <title>De novo transcriptome assembly of four accessions of the metal hyperaccumulator plant Noccaea caerulescens.</title>
        <authorList>
            <person name="Blande D."/>
            <person name="Halimaa P."/>
            <person name="Tervahauta A.I."/>
            <person name="Aarts M.G."/>
            <person name="Karenlampi S.O."/>
        </authorList>
    </citation>
    <scope>NUCLEOTIDE SEQUENCE</scope>
</reference>
<evidence type="ECO:0000313" key="1">
    <source>
        <dbReference type="EMBL" id="JAU96995.1"/>
    </source>
</evidence>
<protein>
    <submittedName>
        <fullName evidence="1">Uncharacterized protein</fullName>
    </submittedName>
</protein>
<organism evidence="1">
    <name type="scientific">Noccaea caerulescens</name>
    <name type="common">Alpine penny-cress</name>
    <name type="synonym">Thlaspi caerulescens</name>
    <dbReference type="NCBI Taxonomy" id="107243"/>
    <lineage>
        <taxon>Eukaryota</taxon>
        <taxon>Viridiplantae</taxon>
        <taxon>Streptophyta</taxon>
        <taxon>Embryophyta</taxon>
        <taxon>Tracheophyta</taxon>
        <taxon>Spermatophyta</taxon>
        <taxon>Magnoliopsida</taxon>
        <taxon>eudicotyledons</taxon>
        <taxon>Gunneridae</taxon>
        <taxon>Pentapetalae</taxon>
        <taxon>rosids</taxon>
        <taxon>malvids</taxon>
        <taxon>Brassicales</taxon>
        <taxon>Brassicaceae</taxon>
        <taxon>Coluteocarpeae</taxon>
        <taxon>Noccaea</taxon>
    </lineage>
</organism>
<name>A0A1J3JWY7_NOCCA</name>
<proteinExistence type="predicted"/>
<dbReference type="AlphaFoldDB" id="A0A1J3JWY7"/>
<sequence length="87" mass="10129">MYGIYELWILQNGAVEKDIRNSDQECVCFDSSKKIKWQVAARVVGLAMVLRRKPDALTPVLPMLRWRPRYLGQDKLPGCWLRPPMVI</sequence>